<proteinExistence type="predicted"/>
<evidence type="ECO:0000313" key="1">
    <source>
        <dbReference type="EMBL" id="QEG38125.1"/>
    </source>
</evidence>
<accession>A0A5B9QKQ4</accession>
<dbReference type="EMBL" id="CP042914">
    <property type="protein sequence ID" value="QEG38125.1"/>
    <property type="molecule type" value="Genomic_DNA"/>
</dbReference>
<sequence length="389" mass="43889">MTNSATATTTWEPASVAADATPTRFDYGVARVSDIQIHSVSRSKKGRLTLEQLEIDGRPVKASRRFWRSFFTRFGIAENVFRYFAPEEVFGRIAQCNADDTFQYCVAKHAPAKRKAGESKKQPADRILAITNIKRPVIRHEHVIELLERFGGQDIRYHDGIVRSIHQPRGGSREFSIGGDAFRDRFCMETPIDGYGHPRLFLSVLRMVCTNGMVGYSRAFRSDIPVGKNLDHCISRALESFDNGDGYTALRQRFESSQRSWASVRECLQMGQCLERLLKDDQLTRKGLLGRFRTLAGDLSELYGLANLEALSDKRRRVLPAKCRVYDLINFASEVATHHAKSDGANRLQAFIGTLISDEYDLEGTADDAAEFDAFFVNPNDHLPPQSRN</sequence>
<dbReference type="KEGG" id="rul:UC8_00780"/>
<keyword evidence="2" id="KW-1185">Reference proteome</keyword>
<name>A0A5B9QKQ4_9BACT</name>
<organism evidence="1 2">
    <name type="scientific">Roseimaritima ulvae</name>
    <dbReference type="NCBI Taxonomy" id="980254"/>
    <lineage>
        <taxon>Bacteria</taxon>
        <taxon>Pseudomonadati</taxon>
        <taxon>Planctomycetota</taxon>
        <taxon>Planctomycetia</taxon>
        <taxon>Pirellulales</taxon>
        <taxon>Pirellulaceae</taxon>
        <taxon>Roseimaritima</taxon>
    </lineage>
</organism>
<protein>
    <recommendedName>
        <fullName evidence="3">DUF932 domain-containing protein</fullName>
    </recommendedName>
</protein>
<dbReference type="RefSeq" id="WP_068136144.1">
    <property type="nucleotide sequence ID" value="NZ_CP042914.1"/>
</dbReference>
<dbReference type="AlphaFoldDB" id="A0A5B9QKQ4"/>
<dbReference type="OrthoDB" id="237457at2"/>
<dbReference type="Proteomes" id="UP000325286">
    <property type="component" value="Chromosome"/>
</dbReference>
<evidence type="ECO:0000313" key="2">
    <source>
        <dbReference type="Proteomes" id="UP000325286"/>
    </source>
</evidence>
<gene>
    <name evidence="1" type="ORF">UC8_00780</name>
</gene>
<reference evidence="1 2" key="1">
    <citation type="submission" date="2019-08" db="EMBL/GenBank/DDBJ databases">
        <title>Deep-cultivation of Planctomycetes and their phenomic and genomic characterization uncovers novel biology.</title>
        <authorList>
            <person name="Wiegand S."/>
            <person name="Jogler M."/>
            <person name="Boedeker C."/>
            <person name="Pinto D."/>
            <person name="Vollmers J."/>
            <person name="Rivas-Marin E."/>
            <person name="Kohn T."/>
            <person name="Peeters S.H."/>
            <person name="Heuer A."/>
            <person name="Rast P."/>
            <person name="Oberbeckmann S."/>
            <person name="Bunk B."/>
            <person name="Jeske O."/>
            <person name="Meyerdierks A."/>
            <person name="Storesund J.E."/>
            <person name="Kallscheuer N."/>
            <person name="Luecker S."/>
            <person name="Lage O.M."/>
            <person name="Pohl T."/>
            <person name="Merkel B.J."/>
            <person name="Hornburger P."/>
            <person name="Mueller R.-W."/>
            <person name="Bruemmer F."/>
            <person name="Labrenz M."/>
            <person name="Spormann A.M."/>
            <person name="Op den Camp H."/>
            <person name="Overmann J."/>
            <person name="Amann R."/>
            <person name="Jetten M.S.M."/>
            <person name="Mascher T."/>
            <person name="Medema M.H."/>
            <person name="Devos D.P."/>
            <person name="Kaster A.-K."/>
            <person name="Ovreas L."/>
            <person name="Rohde M."/>
            <person name="Galperin M.Y."/>
            <person name="Jogler C."/>
        </authorList>
    </citation>
    <scope>NUCLEOTIDE SEQUENCE [LARGE SCALE GENOMIC DNA]</scope>
    <source>
        <strain evidence="1 2">UC8</strain>
    </source>
</reference>
<evidence type="ECO:0008006" key="3">
    <source>
        <dbReference type="Google" id="ProtNLM"/>
    </source>
</evidence>